<dbReference type="InterPro" id="IPR011078">
    <property type="entry name" value="PyrdxlP_homeostasis"/>
</dbReference>
<dbReference type="PANTHER" id="PTHR10146:SF14">
    <property type="entry name" value="PYRIDOXAL PHOSPHATE HOMEOSTASIS PROTEIN"/>
    <property type="match status" value="1"/>
</dbReference>
<dbReference type="InterPro" id="IPR001608">
    <property type="entry name" value="Ala_racemase_N"/>
</dbReference>
<gene>
    <name evidence="6" type="ORF">GB883_08280</name>
</gene>
<keyword evidence="1 2" id="KW-0663">Pyridoxal phosphate</keyword>
<evidence type="ECO:0000256" key="3">
    <source>
        <dbReference type="PIRSR" id="PIRSR004848-1"/>
    </source>
</evidence>
<evidence type="ECO:0000259" key="5">
    <source>
        <dbReference type="Pfam" id="PF01168"/>
    </source>
</evidence>
<dbReference type="Gene3D" id="3.20.20.10">
    <property type="entry name" value="Alanine racemase"/>
    <property type="match status" value="1"/>
</dbReference>
<keyword evidence="7" id="KW-1185">Reference proteome</keyword>
<comment type="cofactor">
    <cofactor evidence="3">
        <name>pyridoxal 5'-phosphate</name>
        <dbReference type="ChEBI" id="CHEBI:597326"/>
    </cofactor>
</comment>
<evidence type="ECO:0000313" key="7">
    <source>
        <dbReference type="Proteomes" id="UP000451860"/>
    </source>
</evidence>
<evidence type="ECO:0000313" key="6">
    <source>
        <dbReference type="EMBL" id="KAE8764600.1"/>
    </source>
</evidence>
<feature type="domain" description="Alanine racemase N-terminal" evidence="5">
    <location>
        <begin position="31"/>
        <end position="258"/>
    </location>
</feature>
<evidence type="ECO:0000256" key="1">
    <source>
        <dbReference type="ARBA" id="ARBA00022898"/>
    </source>
</evidence>
<dbReference type="Pfam" id="PF01168">
    <property type="entry name" value="Ala_racemase_N"/>
    <property type="match status" value="1"/>
</dbReference>
<proteinExistence type="inferred from homology"/>
<dbReference type="OrthoDB" id="9804072at2"/>
<comment type="function">
    <text evidence="2">Pyridoxal 5'-phosphate (PLP)-binding protein, which is involved in PLP homeostasis.</text>
</comment>
<dbReference type="NCBIfam" id="TIGR00044">
    <property type="entry name" value="YggS family pyridoxal phosphate-dependent enzyme"/>
    <property type="match status" value="1"/>
</dbReference>
<dbReference type="EMBL" id="WHJE01000028">
    <property type="protein sequence ID" value="KAE8764600.1"/>
    <property type="molecule type" value="Genomic_DNA"/>
</dbReference>
<reference evidence="6 7" key="1">
    <citation type="submission" date="2019-10" db="EMBL/GenBank/DDBJ databases">
        <title>Georgenia wutianyii sp. nov. and Georgenia yuyongxinii sp. nov. isolated from plateau pika (Ochotona curzoniae) in the Qinghai-Tibet plateau of China.</title>
        <authorList>
            <person name="Tian Z."/>
        </authorList>
    </citation>
    <scope>NUCLEOTIDE SEQUENCE [LARGE SCALE GENOMIC DNA]</scope>
    <source>
        <strain evidence="6 7">DSM 21501</strain>
    </source>
</reference>
<dbReference type="HAMAP" id="MF_02087">
    <property type="entry name" value="PLP_homeostasis"/>
    <property type="match status" value="1"/>
</dbReference>
<feature type="modified residue" description="N6-(pyridoxal phosphate)lysine" evidence="2 3">
    <location>
        <position position="39"/>
    </location>
</feature>
<dbReference type="InterPro" id="IPR029066">
    <property type="entry name" value="PLP-binding_barrel"/>
</dbReference>
<name>A0A7J5UQW5_9MICO</name>
<protein>
    <recommendedName>
        <fullName evidence="2">Pyridoxal phosphate homeostasis protein</fullName>
        <shortName evidence="2">PLP homeostasis protein</shortName>
    </recommendedName>
</protein>
<dbReference type="SUPFAM" id="SSF51419">
    <property type="entry name" value="PLP-binding barrel"/>
    <property type="match status" value="1"/>
</dbReference>
<comment type="caution">
    <text evidence="6">The sequence shown here is derived from an EMBL/GenBank/DDBJ whole genome shotgun (WGS) entry which is preliminary data.</text>
</comment>
<dbReference type="PANTHER" id="PTHR10146">
    <property type="entry name" value="PROLINE SYNTHETASE CO-TRANSCRIBED BACTERIAL HOMOLOG PROTEIN"/>
    <property type="match status" value="1"/>
</dbReference>
<dbReference type="PIRSF" id="PIRSF004848">
    <property type="entry name" value="YBL036c_PLPDEIII"/>
    <property type="match status" value="1"/>
</dbReference>
<comment type="similarity">
    <text evidence="2 4">Belongs to the pyridoxal phosphate-binding protein YggS/PROSC family.</text>
</comment>
<dbReference type="AlphaFoldDB" id="A0A7J5UQW5"/>
<sequence length="260" mass="26751">MDVAAGIAARLGEVRRRVAAAADDAGRDPREVRVLLAVKTQPVEAIRAALEAGADLLGHNRAQELVATGPGLAEPGVPAHAMHFIGHLQSNKVNQVLRWASCVQTVDSLRLAERLDQAVARADAGAAPDGGAAPDDGTRARAAGEPLDVLVQVNTSGEATKAGVDPAQARELALAVGRLPHLRLRGFMTIGANTPDAEVVRRSYDRLAEVRADVLGTGAPGTAEATELSMGMSGDLEIAVAAGATIVRVGTAVFGARPKP</sequence>
<accession>A0A7J5UQW5</accession>
<organism evidence="6 7">
    <name type="scientific">Georgenia thermotolerans</name>
    <dbReference type="NCBI Taxonomy" id="527326"/>
    <lineage>
        <taxon>Bacteria</taxon>
        <taxon>Bacillati</taxon>
        <taxon>Actinomycetota</taxon>
        <taxon>Actinomycetes</taxon>
        <taxon>Micrococcales</taxon>
        <taxon>Bogoriellaceae</taxon>
        <taxon>Georgenia</taxon>
    </lineage>
</organism>
<dbReference type="CDD" id="cd00635">
    <property type="entry name" value="PLPDE_III_YBL036c_like"/>
    <property type="match status" value="1"/>
</dbReference>
<dbReference type="Proteomes" id="UP000451860">
    <property type="component" value="Unassembled WGS sequence"/>
</dbReference>
<dbReference type="GO" id="GO:0030170">
    <property type="term" value="F:pyridoxal phosphate binding"/>
    <property type="evidence" value="ECO:0007669"/>
    <property type="project" value="UniProtKB-UniRule"/>
</dbReference>
<evidence type="ECO:0000256" key="4">
    <source>
        <dbReference type="RuleBase" id="RU004514"/>
    </source>
</evidence>
<evidence type="ECO:0000256" key="2">
    <source>
        <dbReference type="HAMAP-Rule" id="MF_02087"/>
    </source>
</evidence>